<evidence type="ECO:0000256" key="1">
    <source>
        <dbReference type="ARBA" id="ARBA00005417"/>
    </source>
</evidence>
<reference evidence="7" key="1">
    <citation type="submission" date="2022-06" db="EMBL/GenBank/DDBJ databases">
        <title>Genomic Encyclopedia of Archaeal and Bacterial Type Strains, Phase II (KMG-II): from individual species to whole genera.</title>
        <authorList>
            <person name="Goeker M."/>
        </authorList>
    </citation>
    <scope>NUCLEOTIDE SEQUENCE</scope>
    <source>
        <strain evidence="7">DSM 26652</strain>
    </source>
</reference>
<feature type="region of interest" description="Disordered" evidence="5">
    <location>
        <begin position="302"/>
        <end position="340"/>
    </location>
</feature>
<accession>A0A9X2JYL9</accession>
<keyword evidence="8" id="KW-1185">Reference proteome</keyword>
<dbReference type="InterPro" id="IPR003439">
    <property type="entry name" value="ABC_transporter-like_ATP-bd"/>
</dbReference>
<feature type="compositionally biased region" description="Basic and acidic residues" evidence="5">
    <location>
        <begin position="480"/>
        <end position="524"/>
    </location>
</feature>
<comment type="similarity">
    <text evidence="1">Belongs to the ABC transporter superfamily.</text>
</comment>
<evidence type="ECO:0000256" key="5">
    <source>
        <dbReference type="SAM" id="MobiDB-lite"/>
    </source>
</evidence>
<dbReference type="InterPro" id="IPR003593">
    <property type="entry name" value="AAA+_ATPase"/>
</dbReference>
<dbReference type="InterPro" id="IPR027417">
    <property type="entry name" value="P-loop_NTPase"/>
</dbReference>
<dbReference type="GO" id="GO:0005524">
    <property type="term" value="F:ATP binding"/>
    <property type="evidence" value="ECO:0007669"/>
    <property type="project" value="UniProtKB-KW"/>
</dbReference>
<dbReference type="PANTHER" id="PTHR43335:SF4">
    <property type="entry name" value="ABC TRANSPORTER, ATP-BINDING PROTEIN"/>
    <property type="match status" value="1"/>
</dbReference>
<proteinExistence type="inferred from homology"/>
<feature type="compositionally biased region" description="Basic and acidic residues" evidence="5">
    <location>
        <begin position="313"/>
        <end position="339"/>
    </location>
</feature>
<name>A0A9X2JYL9_9MICO</name>
<gene>
    <name evidence="7" type="ORF">APR03_004721</name>
</gene>
<dbReference type="Gene3D" id="3.40.50.300">
    <property type="entry name" value="P-loop containing nucleotide triphosphate hydrolases"/>
    <property type="match status" value="1"/>
</dbReference>
<evidence type="ECO:0000313" key="8">
    <source>
        <dbReference type="Proteomes" id="UP001139493"/>
    </source>
</evidence>
<protein>
    <submittedName>
        <fullName evidence="7">ABC-type multidrug transport system, ATPase component</fullName>
    </submittedName>
</protein>
<feature type="region of interest" description="Disordered" evidence="5">
    <location>
        <begin position="397"/>
        <end position="561"/>
    </location>
</feature>
<evidence type="ECO:0000256" key="2">
    <source>
        <dbReference type="ARBA" id="ARBA00022448"/>
    </source>
</evidence>
<organism evidence="7 8">
    <name type="scientific">Promicromonospora thailandica</name>
    <dbReference type="NCBI Taxonomy" id="765201"/>
    <lineage>
        <taxon>Bacteria</taxon>
        <taxon>Bacillati</taxon>
        <taxon>Actinomycetota</taxon>
        <taxon>Actinomycetes</taxon>
        <taxon>Micrococcales</taxon>
        <taxon>Promicromonosporaceae</taxon>
        <taxon>Promicromonospora</taxon>
    </lineage>
</organism>
<sequence length="561" mass="57114">MTPGNDAAIETLGLRKTYRTLHGRAVGVDRLDLRVPSGGLHALLGAPGSGRTTTLRLLTGLARADSGAIKIFGVPVPDGLPELAGRIGAVVGEPGFEATLSGARNLALLAGAARVPRSRVDEVLARVVLTDRAKAAYGTYSPHESRRLALAAALLRAPDLLVVDEPTAGLDAVGTREMRQALRRLADQGTTVLVATGVLAEAQQIADTVTVLDGGRALAQGAVPDLLGDAAVTVRVRLDDPAKGATVLRAAGFAVRSGGDVLHVDAVTEPADITRALARQKLFPAELVPQREDLGAVVGRLRPVVPPAPKPLSRAEERAERRRAARQAAERKKAADQRKAAKAAVAAQAAAQARAAQKEAAEKAAAQERAAAKAAAKAGAAEAGAAEAGAAEAKAARKVTGGGSKGDAKAVPPKPAPPASKGPGKAARQEGAPGAATAGPAPAAKPSAVDEPPRQSLLARRRAEFDAKVAKRQAAAETRIAQRQEAADAKAARKQEAADAKAARKQEAADAKAARKQEAADARSARKKGGADTGPTGTTGTDAKKAADAKDTVDAKAEGTR</sequence>
<evidence type="ECO:0000259" key="6">
    <source>
        <dbReference type="PROSITE" id="PS50893"/>
    </source>
</evidence>
<dbReference type="GO" id="GO:0016887">
    <property type="term" value="F:ATP hydrolysis activity"/>
    <property type="evidence" value="ECO:0007669"/>
    <property type="project" value="InterPro"/>
</dbReference>
<feature type="domain" description="ABC transporter" evidence="6">
    <location>
        <begin position="9"/>
        <end position="239"/>
    </location>
</feature>
<keyword evidence="2" id="KW-0813">Transport</keyword>
<evidence type="ECO:0000256" key="4">
    <source>
        <dbReference type="ARBA" id="ARBA00022840"/>
    </source>
</evidence>
<dbReference type="PROSITE" id="PS50893">
    <property type="entry name" value="ABC_TRANSPORTER_2"/>
    <property type="match status" value="1"/>
</dbReference>
<dbReference type="EMBL" id="JAMTCS010000017">
    <property type="protein sequence ID" value="MCP2267348.1"/>
    <property type="molecule type" value="Genomic_DNA"/>
</dbReference>
<comment type="caution">
    <text evidence="7">The sequence shown here is derived from an EMBL/GenBank/DDBJ whole genome shotgun (WGS) entry which is preliminary data.</text>
</comment>
<feature type="compositionally biased region" description="Basic and acidic residues" evidence="5">
    <location>
        <begin position="542"/>
        <end position="561"/>
    </location>
</feature>
<dbReference type="SMART" id="SM00382">
    <property type="entry name" value="AAA"/>
    <property type="match status" value="1"/>
</dbReference>
<evidence type="ECO:0000313" key="7">
    <source>
        <dbReference type="EMBL" id="MCP2267348.1"/>
    </source>
</evidence>
<dbReference type="Pfam" id="PF00005">
    <property type="entry name" value="ABC_tran"/>
    <property type="match status" value="1"/>
</dbReference>
<dbReference type="SUPFAM" id="SSF52540">
    <property type="entry name" value="P-loop containing nucleoside triphosphate hydrolases"/>
    <property type="match status" value="1"/>
</dbReference>
<keyword evidence="4" id="KW-0067">ATP-binding</keyword>
<evidence type="ECO:0000256" key="3">
    <source>
        <dbReference type="ARBA" id="ARBA00022741"/>
    </source>
</evidence>
<dbReference type="AlphaFoldDB" id="A0A9X2JYL9"/>
<dbReference type="Proteomes" id="UP001139493">
    <property type="component" value="Unassembled WGS sequence"/>
</dbReference>
<dbReference type="PANTHER" id="PTHR43335">
    <property type="entry name" value="ABC TRANSPORTER, ATP-BINDING PROTEIN"/>
    <property type="match status" value="1"/>
</dbReference>
<feature type="compositionally biased region" description="Low complexity" evidence="5">
    <location>
        <begin position="421"/>
        <end position="444"/>
    </location>
</feature>
<keyword evidence="3" id="KW-0547">Nucleotide-binding</keyword>
<dbReference type="RefSeq" id="WP_275977949.1">
    <property type="nucleotide sequence ID" value="NZ_JAMTCS010000017.1"/>
</dbReference>